<dbReference type="EMBL" id="HBEY01009634">
    <property type="protein sequence ID" value="CAD8601323.1"/>
    <property type="molecule type" value="Transcribed_RNA"/>
</dbReference>
<organism evidence="1">
    <name type="scientific">Coccolithus braarudii</name>
    <dbReference type="NCBI Taxonomy" id="221442"/>
    <lineage>
        <taxon>Eukaryota</taxon>
        <taxon>Haptista</taxon>
        <taxon>Haptophyta</taxon>
        <taxon>Prymnesiophyceae</taxon>
        <taxon>Coccolithales</taxon>
        <taxon>Coccolithaceae</taxon>
        <taxon>Coccolithus</taxon>
    </lineage>
</organism>
<reference evidence="1" key="1">
    <citation type="submission" date="2021-01" db="EMBL/GenBank/DDBJ databases">
        <authorList>
            <person name="Corre E."/>
            <person name="Pelletier E."/>
            <person name="Niang G."/>
            <person name="Scheremetjew M."/>
            <person name="Finn R."/>
            <person name="Kale V."/>
            <person name="Holt S."/>
            <person name="Cochrane G."/>
            <person name="Meng A."/>
            <person name="Brown T."/>
            <person name="Cohen L."/>
        </authorList>
    </citation>
    <scope>NUCLEOTIDE SEQUENCE</scope>
    <source>
        <strain evidence="1">PLY182g</strain>
    </source>
</reference>
<accession>A0A7S0PZT6</accession>
<name>A0A7S0PZT6_9EUKA</name>
<proteinExistence type="predicted"/>
<evidence type="ECO:0000313" key="1">
    <source>
        <dbReference type="EMBL" id="CAD8601323.1"/>
    </source>
</evidence>
<sequence length="375" mass="41538">MVAGLLGWTGCSSPLQITSSNPIRHVVILTFNRHGSSLVTARIAEAFHGAALPLFEMFNSWPFAMLNFYSSEIFTRVKMTYAEHLVAPELYAHCVNPQSRCHSIDVLELHKQLISRNTGKVMKALRNVSTTPFALGKLIRANWSRTLRIADDIAVNTSHRWLVFKLMEPEELGSPTGLVAHLAAHPRTVVVRLRRNFFHAYVSQLKILTPGCGSGHSASEMHGRTACKPNVSLAHLAKMYQARVRESAAYLRALGGALPQAAPWAWQAMEQRAALIHLWYEEIEHMKPDELFPLLRQRLEAAVGNVASLSCPGEAIRSVHNLTDSYVRQDAAASLRGKISNYEELAKYFAAARTGLCMATGVATCQTDPEFNLPA</sequence>
<gene>
    <name evidence="1" type="ORF">CPEL01642_LOCUS4653</name>
</gene>
<dbReference type="AlphaFoldDB" id="A0A7S0PZT6"/>
<protein>
    <submittedName>
        <fullName evidence="1">Uncharacterized protein</fullName>
    </submittedName>
</protein>